<comment type="caution">
    <text evidence="2">The sequence shown here is derived from an EMBL/GenBank/DDBJ whole genome shotgun (WGS) entry which is preliminary data.</text>
</comment>
<feature type="transmembrane region" description="Helical" evidence="1">
    <location>
        <begin position="175"/>
        <end position="194"/>
    </location>
</feature>
<gene>
    <name evidence="2" type="ORF">IWQ62_002410</name>
</gene>
<keyword evidence="1" id="KW-0812">Transmembrane</keyword>
<organism evidence="2 3">
    <name type="scientific">Dispira parvispora</name>
    <dbReference type="NCBI Taxonomy" id="1520584"/>
    <lineage>
        <taxon>Eukaryota</taxon>
        <taxon>Fungi</taxon>
        <taxon>Fungi incertae sedis</taxon>
        <taxon>Zoopagomycota</taxon>
        <taxon>Kickxellomycotina</taxon>
        <taxon>Dimargaritomycetes</taxon>
        <taxon>Dimargaritales</taxon>
        <taxon>Dimargaritaceae</taxon>
        <taxon>Dispira</taxon>
    </lineage>
</organism>
<dbReference type="PANTHER" id="PTHR35465">
    <property type="entry name" value="CAVEOLIN-1 PROTEIN"/>
    <property type="match status" value="1"/>
</dbReference>
<dbReference type="PANTHER" id="PTHR35465:SF1">
    <property type="entry name" value="PHOSPHATIDYLINOSITOL-GLYCAN BIOSYNTHESIS CLASS X PROTEIN"/>
    <property type="match status" value="1"/>
</dbReference>
<evidence type="ECO:0000256" key="1">
    <source>
        <dbReference type="SAM" id="Phobius"/>
    </source>
</evidence>
<dbReference type="OrthoDB" id="3360032at2759"/>
<accession>A0A9W8E774</accession>
<protein>
    <submittedName>
        <fullName evidence="2">Uncharacterized protein</fullName>
    </submittedName>
</protein>
<proteinExistence type="predicted"/>
<sequence length="209" mass="24144">MAFITALTPTNPQVRTWLDDWANEYSCHELLYPFPPEKINITYISYSSAASESDLYSNLPVERWYVLTDLEVGERYEARVSYPATAPTDFLLDVFEPKEMLHVLNVSLPTYESSSFEALQTDSAISSSSTAIRFLRVRALYAGVSHLPNREKQPLQYNIVLELVYFYIPFQSYKLVVVILLTILFAVFIFNPVAKRVIVRIRDERPKQE</sequence>
<name>A0A9W8E774_9FUNG</name>
<evidence type="ECO:0000313" key="3">
    <source>
        <dbReference type="Proteomes" id="UP001150925"/>
    </source>
</evidence>
<dbReference type="EMBL" id="JANBPY010000505">
    <property type="protein sequence ID" value="KAJ1966540.1"/>
    <property type="molecule type" value="Genomic_DNA"/>
</dbReference>
<keyword evidence="1" id="KW-0472">Membrane</keyword>
<dbReference type="AlphaFoldDB" id="A0A9W8E774"/>
<dbReference type="Proteomes" id="UP001150925">
    <property type="component" value="Unassembled WGS sequence"/>
</dbReference>
<keyword evidence="1" id="KW-1133">Transmembrane helix</keyword>
<evidence type="ECO:0000313" key="2">
    <source>
        <dbReference type="EMBL" id="KAJ1966540.1"/>
    </source>
</evidence>
<reference evidence="2" key="1">
    <citation type="submission" date="2022-07" db="EMBL/GenBank/DDBJ databases">
        <title>Phylogenomic reconstructions and comparative analyses of Kickxellomycotina fungi.</title>
        <authorList>
            <person name="Reynolds N.K."/>
            <person name="Stajich J.E."/>
            <person name="Barry K."/>
            <person name="Grigoriev I.V."/>
            <person name="Crous P."/>
            <person name="Smith M.E."/>
        </authorList>
    </citation>
    <scope>NUCLEOTIDE SEQUENCE</scope>
    <source>
        <strain evidence="2">RSA 1196</strain>
    </source>
</reference>
<keyword evidence="3" id="KW-1185">Reference proteome</keyword>